<evidence type="ECO:0000256" key="2">
    <source>
        <dbReference type="ARBA" id="ARBA00023043"/>
    </source>
</evidence>
<keyword evidence="6" id="KW-1185">Reference proteome</keyword>
<evidence type="ECO:0000256" key="1">
    <source>
        <dbReference type="ARBA" id="ARBA00022737"/>
    </source>
</evidence>
<name>A0A2A3E164_APICC</name>
<dbReference type="OrthoDB" id="71307at2759"/>
<protein>
    <submittedName>
        <fullName evidence="5">NF-kappa-B inhibitor zeta</fullName>
    </submittedName>
</protein>
<dbReference type="EMBL" id="KZ288460">
    <property type="protein sequence ID" value="PBC25493.1"/>
    <property type="molecule type" value="Genomic_DNA"/>
</dbReference>
<accession>A0A2A3E164</accession>
<dbReference type="PROSITE" id="PS50088">
    <property type="entry name" value="ANK_REPEAT"/>
    <property type="match status" value="1"/>
</dbReference>
<dbReference type="InterPro" id="IPR036770">
    <property type="entry name" value="Ankyrin_rpt-contain_sf"/>
</dbReference>
<gene>
    <name evidence="5" type="ORF">APICC_08678</name>
</gene>
<organism evidence="5 6">
    <name type="scientific">Apis cerana cerana</name>
    <name type="common">Oriental honeybee</name>
    <dbReference type="NCBI Taxonomy" id="94128"/>
    <lineage>
        <taxon>Eukaryota</taxon>
        <taxon>Metazoa</taxon>
        <taxon>Ecdysozoa</taxon>
        <taxon>Arthropoda</taxon>
        <taxon>Hexapoda</taxon>
        <taxon>Insecta</taxon>
        <taxon>Pterygota</taxon>
        <taxon>Neoptera</taxon>
        <taxon>Endopterygota</taxon>
        <taxon>Hymenoptera</taxon>
        <taxon>Apocrita</taxon>
        <taxon>Aculeata</taxon>
        <taxon>Apoidea</taxon>
        <taxon>Anthophila</taxon>
        <taxon>Apidae</taxon>
        <taxon>Apis</taxon>
    </lineage>
</organism>
<feature type="region of interest" description="Disordered" evidence="4">
    <location>
        <begin position="68"/>
        <end position="98"/>
    </location>
</feature>
<dbReference type="STRING" id="94128.A0A2A3E164"/>
<keyword evidence="2 3" id="KW-0040">ANK repeat</keyword>
<evidence type="ECO:0000313" key="5">
    <source>
        <dbReference type="EMBL" id="PBC25493.1"/>
    </source>
</evidence>
<dbReference type="InterPro" id="IPR051070">
    <property type="entry name" value="NF-kappa-B_inhibitor"/>
</dbReference>
<feature type="compositionally biased region" description="Low complexity" evidence="4">
    <location>
        <begin position="68"/>
        <end position="86"/>
    </location>
</feature>
<dbReference type="AlphaFoldDB" id="A0A2A3E164"/>
<reference evidence="5 6" key="1">
    <citation type="submission" date="2014-07" db="EMBL/GenBank/DDBJ databases">
        <title>Genomic and transcriptomic analysis on Apis cerana provide comprehensive insights into honey bee biology.</title>
        <authorList>
            <person name="Diao Q."/>
            <person name="Sun L."/>
            <person name="Zheng H."/>
            <person name="Zheng H."/>
            <person name="Xu S."/>
            <person name="Wang S."/>
            <person name="Zeng Z."/>
            <person name="Hu F."/>
            <person name="Su S."/>
            <person name="Wu J."/>
        </authorList>
    </citation>
    <scope>NUCLEOTIDE SEQUENCE [LARGE SCALE GENOMIC DNA]</scope>
    <source>
        <tissue evidence="5">Pupae without intestine</tissue>
    </source>
</reference>
<dbReference type="SMART" id="SM00248">
    <property type="entry name" value="ANK"/>
    <property type="match status" value="4"/>
</dbReference>
<dbReference type="InterPro" id="IPR002110">
    <property type="entry name" value="Ankyrin_rpt"/>
</dbReference>
<dbReference type="Gene3D" id="1.25.40.20">
    <property type="entry name" value="Ankyrin repeat-containing domain"/>
    <property type="match status" value="1"/>
</dbReference>
<feature type="compositionally biased region" description="Basic and acidic residues" evidence="4">
    <location>
        <begin position="87"/>
        <end position="98"/>
    </location>
</feature>
<proteinExistence type="predicted"/>
<dbReference type="PANTHER" id="PTHR46680:SF3">
    <property type="entry name" value="NF-KAPPA-B INHIBITOR CACTUS"/>
    <property type="match status" value="1"/>
</dbReference>
<evidence type="ECO:0000256" key="4">
    <source>
        <dbReference type="SAM" id="MobiDB-lite"/>
    </source>
</evidence>
<dbReference type="PANTHER" id="PTHR46680">
    <property type="entry name" value="NF-KAPPA-B INHIBITOR ALPHA"/>
    <property type="match status" value="1"/>
</dbReference>
<evidence type="ECO:0000313" key="6">
    <source>
        <dbReference type="Proteomes" id="UP000242457"/>
    </source>
</evidence>
<evidence type="ECO:0000256" key="3">
    <source>
        <dbReference type="PROSITE-ProRule" id="PRU00023"/>
    </source>
</evidence>
<dbReference type="Pfam" id="PF12796">
    <property type="entry name" value="Ank_2"/>
    <property type="match status" value="1"/>
</dbReference>
<keyword evidence="1" id="KW-0677">Repeat</keyword>
<dbReference type="Proteomes" id="UP000242457">
    <property type="component" value="Unassembled WGS sequence"/>
</dbReference>
<feature type="repeat" description="ANK" evidence="3">
    <location>
        <begin position="645"/>
        <end position="685"/>
    </location>
</feature>
<dbReference type="SUPFAM" id="SSF48403">
    <property type="entry name" value="Ankyrin repeat"/>
    <property type="match status" value="1"/>
</dbReference>
<sequence length="787" mass="90764">MPHLTDFHLLDMRNIIKKVENLHLNNKNNQHFHVINHIKIHTSTYSGNQYDYYRMKHTSICQTLNNNENYDQNYDQDSNQNNYYDYNYDHDNHNQDQKSKDLIERGPIKSQFSSLNRNKPYCRNLEHSQYLKANEIFLSDYDKIDKEDYKDTWFNLLQDFETNKNSNQNTSQFPTPIENVSSNDLEISLLEMVKCGAFQEGQYVTESCFVHSQEMMMKNYDSLLNNDNIIVSNSKTVHMHSPKWTQQNLNLIDSSQMIDTTCTPVQISLNCSPSSLNQSYNNTSSSNSYRMVSGSQIEEQFEQDLTNESLLDNIDQLIEKTDDLNLPKVDETYTQNSSKKKNTIIFQNNNFDKTYIHSNYNKFNNFTTMKTLSWSNIPYMIQNNISEKKKTQKIQAINPIEPDYTINIPIFSNCSKDDHNNIITSVIPNLNLHDFERDNLITNLKNNFQISKTISFKNQYFQQLCHSKEDKQFRLLRLLRLPSIKASEKLKEKLNPDEVEKAMINLLKKSVKTLIKQDEDGYTKLMCLLSHPNELLENLAYLVPLVERLSIIDGALTIMNNRGEDALYLAALNCPQFSFVVGYLAATMLEKGIDISQQLYHTRGNTLIHSITARGDFYKEVLSELLTLKTIQGNMVFDLSKCNYDGKTALHIAIESHKPFTKGITSLETVKLLLKYGANPTIKETKYGNNALHMAVFSDCDPILIKLLLETHASDLVNAVNYNYDTALHLAIAISSNIFSEKQKKVCWLLFNAGSDPNLPNHQGKTPLAFACLDGKESIRQILYKTS</sequence>